<protein>
    <submittedName>
        <fullName evidence="2">Uncharacterized protein</fullName>
    </submittedName>
</protein>
<keyword evidence="3" id="KW-1185">Reference proteome</keyword>
<accession>A0A6A5U0J4</accession>
<name>A0A6A5U0J4_9PLEO</name>
<organism evidence="2 3">
    <name type="scientific">Byssothecium circinans</name>
    <dbReference type="NCBI Taxonomy" id="147558"/>
    <lineage>
        <taxon>Eukaryota</taxon>
        <taxon>Fungi</taxon>
        <taxon>Dikarya</taxon>
        <taxon>Ascomycota</taxon>
        <taxon>Pezizomycotina</taxon>
        <taxon>Dothideomycetes</taxon>
        <taxon>Pleosporomycetidae</taxon>
        <taxon>Pleosporales</taxon>
        <taxon>Massarineae</taxon>
        <taxon>Massarinaceae</taxon>
        <taxon>Byssothecium</taxon>
    </lineage>
</organism>
<feature type="region of interest" description="Disordered" evidence="1">
    <location>
        <begin position="56"/>
        <end position="79"/>
    </location>
</feature>
<evidence type="ECO:0000313" key="2">
    <source>
        <dbReference type="EMBL" id="KAF1958673.1"/>
    </source>
</evidence>
<sequence>MCRCLQPERTVALLSTFPPGLCSSSSRRKSQVRSWSQLGNQVAECGAACDWSERDDTTVRGVDEEGEGSPGPFGMYNAE</sequence>
<dbReference type="Proteomes" id="UP000800035">
    <property type="component" value="Unassembled WGS sequence"/>
</dbReference>
<reference evidence="2" key="1">
    <citation type="journal article" date="2020" name="Stud. Mycol.">
        <title>101 Dothideomycetes genomes: a test case for predicting lifestyles and emergence of pathogens.</title>
        <authorList>
            <person name="Haridas S."/>
            <person name="Albert R."/>
            <person name="Binder M."/>
            <person name="Bloem J."/>
            <person name="Labutti K."/>
            <person name="Salamov A."/>
            <person name="Andreopoulos B."/>
            <person name="Baker S."/>
            <person name="Barry K."/>
            <person name="Bills G."/>
            <person name="Bluhm B."/>
            <person name="Cannon C."/>
            <person name="Castanera R."/>
            <person name="Culley D."/>
            <person name="Daum C."/>
            <person name="Ezra D."/>
            <person name="Gonzalez J."/>
            <person name="Henrissat B."/>
            <person name="Kuo A."/>
            <person name="Liang C."/>
            <person name="Lipzen A."/>
            <person name="Lutzoni F."/>
            <person name="Magnuson J."/>
            <person name="Mondo S."/>
            <person name="Nolan M."/>
            <person name="Ohm R."/>
            <person name="Pangilinan J."/>
            <person name="Park H.-J."/>
            <person name="Ramirez L."/>
            <person name="Alfaro M."/>
            <person name="Sun H."/>
            <person name="Tritt A."/>
            <person name="Yoshinaga Y."/>
            <person name="Zwiers L.-H."/>
            <person name="Turgeon B."/>
            <person name="Goodwin S."/>
            <person name="Spatafora J."/>
            <person name="Crous P."/>
            <person name="Grigoriev I."/>
        </authorList>
    </citation>
    <scope>NUCLEOTIDE SEQUENCE</scope>
    <source>
        <strain evidence="2">CBS 675.92</strain>
    </source>
</reference>
<dbReference type="AlphaFoldDB" id="A0A6A5U0J4"/>
<proteinExistence type="predicted"/>
<evidence type="ECO:0000256" key="1">
    <source>
        <dbReference type="SAM" id="MobiDB-lite"/>
    </source>
</evidence>
<gene>
    <name evidence="2" type="ORF">CC80DRAFT_16893</name>
</gene>
<dbReference type="EMBL" id="ML976986">
    <property type="protein sequence ID" value="KAF1958673.1"/>
    <property type="molecule type" value="Genomic_DNA"/>
</dbReference>
<evidence type="ECO:0000313" key="3">
    <source>
        <dbReference type="Proteomes" id="UP000800035"/>
    </source>
</evidence>